<dbReference type="Proteomes" id="UP000183407">
    <property type="component" value="Unassembled WGS sequence"/>
</dbReference>
<organism evidence="4 5">
    <name type="scientific">Rhodococcus jostii</name>
    <dbReference type="NCBI Taxonomy" id="132919"/>
    <lineage>
        <taxon>Bacteria</taxon>
        <taxon>Bacillati</taxon>
        <taxon>Actinomycetota</taxon>
        <taxon>Actinomycetes</taxon>
        <taxon>Mycobacteriales</taxon>
        <taxon>Nocardiaceae</taxon>
        <taxon>Rhodococcus</taxon>
    </lineage>
</organism>
<dbReference type="InterPro" id="IPR010982">
    <property type="entry name" value="Lambda_DNA-bd_dom_sf"/>
</dbReference>
<dbReference type="SMART" id="SM00530">
    <property type="entry name" value="HTH_XRE"/>
    <property type="match status" value="1"/>
</dbReference>
<dbReference type="GO" id="GO:0003700">
    <property type="term" value="F:DNA-binding transcription factor activity"/>
    <property type="evidence" value="ECO:0007669"/>
    <property type="project" value="TreeGrafter"/>
</dbReference>
<gene>
    <name evidence="4" type="ORF">SAMN04490220_3713</name>
</gene>
<dbReference type="Pfam" id="PF01381">
    <property type="entry name" value="HTH_3"/>
    <property type="match status" value="1"/>
</dbReference>
<dbReference type="SUPFAM" id="SSF47413">
    <property type="entry name" value="lambda repressor-like DNA-binding domains"/>
    <property type="match status" value="1"/>
</dbReference>
<name>A0A1H4YJJ9_RHOJO</name>
<accession>A0A1H4YJJ9</accession>
<dbReference type="PANTHER" id="PTHR46797:SF1">
    <property type="entry name" value="METHYLPHOSPHONATE SYNTHASE"/>
    <property type="match status" value="1"/>
</dbReference>
<evidence type="ECO:0000256" key="1">
    <source>
        <dbReference type="ARBA" id="ARBA00023125"/>
    </source>
</evidence>
<dbReference type="InterPro" id="IPR014710">
    <property type="entry name" value="RmlC-like_jellyroll"/>
</dbReference>
<feature type="region of interest" description="Disordered" evidence="2">
    <location>
        <begin position="221"/>
        <end position="241"/>
    </location>
</feature>
<dbReference type="CDD" id="cd02209">
    <property type="entry name" value="cupin_XRE_C"/>
    <property type="match status" value="1"/>
</dbReference>
<dbReference type="InterPro" id="IPR050807">
    <property type="entry name" value="TransReg_Diox_bact_type"/>
</dbReference>
<reference evidence="5" key="1">
    <citation type="submission" date="2016-10" db="EMBL/GenBank/DDBJ databases">
        <authorList>
            <person name="Varghese N."/>
        </authorList>
    </citation>
    <scope>NUCLEOTIDE SEQUENCE [LARGE SCALE GENOMIC DNA]</scope>
    <source>
        <strain evidence="5">DSM 44719</strain>
    </source>
</reference>
<dbReference type="Pfam" id="PF07883">
    <property type="entry name" value="Cupin_2"/>
    <property type="match status" value="1"/>
</dbReference>
<protein>
    <submittedName>
        <fullName evidence="4">Transcriptional regulator, contains XRE-family HTH domain</fullName>
    </submittedName>
</protein>
<evidence type="ECO:0000313" key="5">
    <source>
        <dbReference type="Proteomes" id="UP000183407"/>
    </source>
</evidence>
<dbReference type="InterPro" id="IPR013096">
    <property type="entry name" value="Cupin_2"/>
</dbReference>
<proteinExistence type="predicted"/>
<dbReference type="AlphaFoldDB" id="A0A1H4YJJ9"/>
<dbReference type="OrthoDB" id="5114244at2"/>
<dbReference type="Gene3D" id="1.10.260.40">
    <property type="entry name" value="lambda repressor-like DNA-binding domains"/>
    <property type="match status" value="1"/>
</dbReference>
<dbReference type="CDD" id="cd00093">
    <property type="entry name" value="HTH_XRE"/>
    <property type="match status" value="1"/>
</dbReference>
<dbReference type="GO" id="GO:0005829">
    <property type="term" value="C:cytosol"/>
    <property type="evidence" value="ECO:0007669"/>
    <property type="project" value="TreeGrafter"/>
</dbReference>
<dbReference type="GO" id="GO:0003677">
    <property type="term" value="F:DNA binding"/>
    <property type="evidence" value="ECO:0007669"/>
    <property type="project" value="UniProtKB-KW"/>
</dbReference>
<evidence type="ECO:0000313" key="4">
    <source>
        <dbReference type="EMBL" id="SED17390.1"/>
    </source>
</evidence>
<evidence type="ECO:0000259" key="3">
    <source>
        <dbReference type="PROSITE" id="PS50943"/>
    </source>
</evidence>
<dbReference type="PANTHER" id="PTHR46797">
    <property type="entry name" value="HTH-TYPE TRANSCRIPTIONAL REGULATOR"/>
    <property type="match status" value="1"/>
</dbReference>
<dbReference type="InterPro" id="IPR011051">
    <property type="entry name" value="RmlC_Cupin_sf"/>
</dbReference>
<dbReference type="PROSITE" id="PS50943">
    <property type="entry name" value="HTH_CROC1"/>
    <property type="match status" value="1"/>
</dbReference>
<dbReference type="Gene3D" id="2.60.120.10">
    <property type="entry name" value="Jelly Rolls"/>
    <property type="match status" value="1"/>
</dbReference>
<dbReference type="SUPFAM" id="SSF51182">
    <property type="entry name" value="RmlC-like cupins"/>
    <property type="match status" value="1"/>
</dbReference>
<dbReference type="EMBL" id="FNTL01000004">
    <property type="protein sequence ID" value="SED17390.1"/>
    <property type="molecule type" value="Genomic_DNA"/>
</dbReference>
<dbReference type="InterPro" id="IPR001387">
    <property type="entry name" value="Cro/C1-type_HTH"/>
</dbReference>
<sequence length="241" mass="25655">MVDSASARTGPGVDEAIGVAFKQARLQKKMSLRQVAEQLGISTSLLSQVENQKTQPSVKTLFGLAAVLGVSLDEIATGGIGLDGAEVRLAQNQDAAAGIQRATDNPVLEMEKGVRWERLATAGRTDIEPLFVTYEPGASSSVDGKLMRHAGVEFAYVLEGTLRLKLDFDEHELRAGDSFCFNSCRPHLFYNAGDVAARGVWFVFDSASQSSDVNALNGALRPTGTDATRSTSPHAPLFGGL</sequence>
<evidence type="ECO:0000256" key="2">
    <source>
        <dbReference type="SAM" id="MobiDB-lite"/>
    </source>
</evidence>
<feature type="domain" description="HTH cro/C1-type" evidence="3">
    <location>
        <begin position="21"/>
        <end position="75"/>
    </location>
</feature>
<keyword evidence="1" id="KW-0238">DNA-binding</keyword>